<evidence type="ECO:0000256" key="11">
    <source>
        <dbReference type="ARBA" id="ARBA00023310"/>
    </source>
</evidence>
<keyword evidence="4 15" id="KW-0138">CF(0)</keyword>
<evidence type="ECO:0000256" key="14">
    <source>
        <dbReference type="ARBA" id="ARBA00074682"/>
    </source>
</evidence>
<reference evidence="16" key="2">
    <citation type="submission" date="2024-08" db="UniProtKB">
        <authorList>
            <consortium name="EnsemblMetazoa"/>
        </authorList>
    </citation>
    <scope>IDENTIFICATION</scope>
</reference>
<dbReference type="Pfam" id="PF05680">
    <property type="entry name" value="ATP-synt_E"/>
    <property type="match status" value="1"/>
</dbReference>
<dbReference type="Proteomes" id="UP000019118">
    <property type="component" value="Unassembled WGS sequence"/>
</dbReference>
<dbReference type="GO" id="GO:0015078">
    <property type="term" value="F:proton transmembrane transporter activity"/>
    <property type="evidence" value="ECO:0007669"/>
    <property type="project" value="InterPro"/>
</dbReference>
<dbReference type="GO" id="GO:0045259">
    <property type="term" value="C:proton-transporting ATP synthase complex"/>
    <property type="evidence" value="ECO:0007669"/>
    <property type="project" value="UniProtKB-UniRule"/>
</dbReference>
<sequence length="148" mass="16470">MPDLPAPVQVSPLIKFSRYAFLIAGIFYGARKLKALRALEASRPEEAARKRALRAAQLAEEKQLAAERDFEQIVEIFRPPPRVGAIVPSGLKQETVLEPGSTSDVQFEGLYNKPLDLTEQEPDGYVIEDFEKAPILPPEDGECRIPPE</sequence>
<proteinExistence type="inferred from homology"/>
<keyword evidence="7" id="KW-0007">Acetylation</keyword>
<evidence type="ECO:0000256" key="8">
    <source>
        <dbReference type="ARBA" id="ARBA00023065"/>
    </source>
</evidence>
<reference evidence="17" key="1">
    <citation type="journal article" date="2013" name="Genome Biol.">
        <title>Draft genome of the mountain pine beetle, Dendroctonus ponderosae Hopkins, a major forest pest.</title>
        <authorList>
            <person name="Keeling C.I."/>
            <person name="Yuen M.M."/>
            <person name="Liao N.Y."/>
            <person name="Docking T.R."/>
            <person name="Chan S.K."/>
            <person name="Taylor G.A."/>
            <person name="Palmquist D.L."/>
            <person name="Jackman S.D."/>
            <person name="Nguyen A."/>
            <person name="Li M."/>
            <person name="Henderson H."/>
            <person name="Janes J.K."/>
            <person name="Zhao Y."/>
            <person name="Pandoh P."/>
            <person name="Moore R."/>
            <person name="Sperling F.A."/>
            <person name="Huber D.P."/>
            <person name="Birol I."/>
            <person name="Jones S.J."/>
            <person name="Bohlmann J."/>
        </authorList>
    </citation>
    <scope>NUCLEOTIDE SEQUENCE</scope>
</reference>
<comment type="similarity">
    <text evidence="2 15">Belongs to the ATPase e subunit family.</text>
</comment>
<evidence type="ECO:0000256" key="7">
    <source>
        <dbReference type="ARBA" id="ARBA00022990"/>
    </source>
</evidence>
<dbReference type="AlphaFoldDB" id="A0AAR5QE45"/>
<dbReference type="InterPro" id="IPR008386">
    <property type="entry name" value="ATP_synth_F0_esu_mt"/>
</dbReference>
<evidence type="ECO:0000313" key="16">
    <source>
        <dbReference type="EnsemblMetazoa" id="XP_019771489.1"/>
    </source>
</evidence>
<evidence type="ECO:0000256" key="12">
    <source>
        <dbReference type="ARBA" id="ARBA00057306"/>
    </source>
</evidence>
<evidence type="ECO:0000256" key="6">
    <source>
        <dbReference type="ARBA" id="ARBA00022792"/>
    </source>
</evidence>
<keyword evidence="5 15" id="KW-0375">Hydrogen ion transport</keyword>
<evidence type="ECO:0000256" key="9">
    <source>
        <dbReference type="ARBA" id="ARBA00023128"/>
    </source>
</evidence>
<keyword evidence="8 15" id="KW-0406">Ion transport</keyword>
<dbReference type="EnsemblMetazoa" id="XM_019915930.1">
    <property type="protein sequence ID" value="XP_019771489.1"/>
    <property type="gene ID" value="LOC109545290"/>
</dbReference>
<comment type="subunit">
    <text evidence="13">Component of the ATP synthase complex composed at least of ATP5F1A/subunit alpha, ATP5F1B/subunit beta, ATP5MC1/subunit c (homooctomer), MT-ATP6/subunit a, MT-ATP8/subunit 8, ATP5ME/subunit e, ATP5MF/subunit f, ATP5MG/subunit g, ATP5MK/subunit k, ATP5MJ/subunit j, ATP5F1C/subunit gamma, ATP5F1D/subunit delta, ATP5F1E/subunit epsilon, ATP5PF/subunit F6, ATP5PB/subunit b, ATP5PD/subunit d, ATP5PO/subunit OSCP. ATP synthase complex consists of a soluble F(1) head domain (subunits alpha(3) and beta(3)) - the catalytic core - and a membrane F(0) domain - the membrane proton channel (subunits c, a, 8, e, f, g, k and j). These two domains are linked by a central stalk (subunits gamma, delta, and epsilon) rotating inside the F1 region and a stationary peripheral stalk (subunits F6, b, d, and OSCP).</text>
</comment>
<protein>
    <recommendedName>
        <fullName evidence="14 15">ATP synthase F(0) complex subunit e, mitochondrial</fullName>
    </recommendedName>
</protein>
<evidence type="ECO:0000256" key="4">
    <source>
        <dbReference type="ARBA" id="ARBA00022547"/>
    </source>
</evidence>
<dbReference type="PANTHER" id="PTHR12427">
    <property type="entry name" value="ATP SYNTHASE E CHAIN, MITOCHONDRIAL"/>
    <property type="match status" value="1"/>
</dbReference>
<keyword evidence="6 15" id="KW-0999">Mitochondrion inner membrane</keyword>
<accession>A0AAR5QE45</accession>
<comment type="function">
    <text evidence="12 15">Subunit e, of the mitochondrial membrane ATP synthase complex (F(1)F(0) ATP synthase or Complex V) that produces ATP from ADP in the presence of a proton gradient across the membrane which is generated by electron transport complexes of the respiratory chain. ATP synthase complex consist of a soluble F(1) head domain - the catalytic core - and a membrane F(1) domain - the membrane proton channel. These two domains are linked by a central stalk rotating inside the F(1) region and a stationary peripheral stalk. During catalysis, ATP synthesis in the catalytic domain of F(1) is coupled via a rotary mechanism of the central stalk subunits to proton translocation. In vivo, can only synthesize ATP although its ATP hydrolase activity can be activated artificially in vitro. Part of the complex F(0) domain.</text>
</comment>
<keyword evidence="10" id="KW-0472">Membrane</keyword>
<dbReference type="PANTHER" id="PTHR12427:SF1">
    <property type="entry name" value="ATP SYNTHASE SUBUNIT E, MITOCHONDRIAL"/>
    <property type="match status" value="1"/>
</dbReference>
<keyword evidence="17" id="KW-1185">Reference proteome</keyword>
<evidence type="ECO:0000256" key="5">
    <source>
        <dbReference type="ARBA" id="ARBA00022781"/>
    </source>
</evidence>
<comment type="subunit">
    <text evidence="15">F-type ATPases have 2 components, CF(1) - the catalytic core - and CF(0) - the membrane proton channel. CF(1) and CF(0) have multiple subunits.</text>
</comment>
<evidence type="ECO:0000256" key="15">
    <source>
        <dbReference type="RuleBase" id="RU367005"/>
    </source>
</evidence>
<dbReference type="GO" id="GO:0005743">
    <property type="term" value="C:mitochondrial inner membrane"/>
    <property type="evidence" value="ECO:0007669"/>
    <property type="project" value="UniProtKB-SubCell"/>
</dbReference>
<evidence type="ECO:0000256" key="3">
    <source>
        <dbReference type="ARBA" id="ARBA00022448"/>
    </source>
</evidence>
<evidence type="ECO:0000256" key="1">
    <source>
        <dbReference type="ARBA" id="ARBA00004273"/>
    </source>
</evidence>
<organism evidence="16 17">
    <name type="scientific">Dendroctonus ponderosae</name>
    <name type="common">Mountain pine beetle</name>
    <dbReference type="NCBI Taxonomy" id="77166"/>
    <lineage>
        <taxon>Eukaryota</taxon>
        <taxon>Metazoa</taxon>
        <taxon>Ecdysozoa</taxon>
        <taxon>Arthropoda</taxon>
        <taxon>Hexapoda</taxon>
        <taxon>Insecta</taxon>
        <taxon>Pterygota</taxon>
        <taxon>Neoptera</taxon>
        <taxon>Endopterygota</taxon>
        <taxon>Coleoptera</taxon>
        <taxon>Polyphaga</taxon>
        <taxon>Cucujiformia</taxon>
        <taxon>Curculionidae</taxon>
        <taxon>Scolytinae</taxon>
        <taxon>Dendroctonus</taxon>
    </lineage>
</organism>
<keyword evidence="3 15" id="KW-0813">Transport</keyword>
<evidence type="ECO:0000313" key="17">
    <source>
        <dbReference type="Proteomes" id="UP000019118"/>
    </source>
</evidence>
<evidence type="ECO:0000256" key="13">
    <source>
        <dbReference type="ARBA" id="ARBA00064647"/>
    </source>
</evidence>
<dbReference type="GO" id="GO:0015986">
    <property type="term" value="P:proton motive force-driven ATP synthesis"/>
    <property type="evidence" value="ECO:0007669"/>
    <property type="project" value="InterPro"/>
</dbReference>
<keyword evidence="9 15" id="KW-0496">Mitochondrion</keyword>
<evidence type="ECO:0000256" key="10">
    <source>
        <dbReference type="ARBA" id="ARBA00023136"/>
    </source>
</evidence>
<keyword evidence="11 15" id="KW-0066">ATP synthesis</keyword>
<name>A0AAR5QE45_DENPD</name>
<evidence type="ECO:0000256" key="2">
    <source>
        <dbReference type="ARBA" id="ARBA00007333"/>
    </source>
</evidence>
<comment type="subcellular location">
    <subcellularLocation>
        <location evidence="1 15">Mitochondrion inner membrane</location>
    </subcellularLocation>
</comment>